<gene>
    <name evidence="1" type="ORF">K4G66_01580</name>
</gene>
<dbReference type="AlphaFoldDB" id="A0AA49GPZ7"/>
<reference evidence="1" key="1">
    <citation type="journal article" date="2023" name="Comput. Struct. Biotechnol. J.">
        <title>Discovery of a novel marine Bacteroidetes with a rich repertoire of carbohydrate-active enzymes.</title>
        <authorList>
            <person name="Chen B."/>
            <person name="Liu G."/>
            <person name="Chen Q."/>
            <person name="Wang H."/>
            <person name="Liu L."/>
            <person name="Tang K."/>
        </authorList>
    </citation>
    <scope>NUCLEOTIDE SEQUENCE</scope>
    <source>
        <strain evidence="1">TK19036</strain>
    </source>
</reference>
<proteinExistence type="predicted"/>
<sequence length="168" mass="19963">MEEIKNKVIGHKIQKVVYSEVNDHNGKFYYDGFDVFDHGINVQMENGYWWNLCWKDEEYFEFGEGRYYHNQHLNSDEIKTWEAPERWNEVLNFIVTDFSIDFIDEAEFIPAQVTIEFDNGRKITILIAEELNLDESIPTPIEYEFGGEIYVFHNEDLLKESKTATNKS</sequence>
<protein>
    <submittedName>
        <fullName evidence="1">Uncharacterized protein</fullName>
    </submittedName>
</protein>
<accession>A0AA49GPZ7</accession>
<reference evidence="1" key="2">
    <citation type="journal article" date="2024" name="Antonie Van Leeuwenhoek">
        <title>Roseihalotalea indica gen. nov., sp. nov., a halophilic Bacteroidetes from mesopelagic Southwest Indian Ocean with higher carbohydrate metabolic potential.</title>
        <authorList>
            <person name="Chen B."/>
            <person name="Zhang M."/>
            <person name="Lin D."/>
            <person name="Ye J."/>
            <person name="Tang K."/>
        </authorList>
    </citation>
    <scope>NUCLEOTIDE SEQUENCE</scope>
    <source>
        <strain evidence="1">TK19036</strain>
    </source>
</reference>
<organism evidence="1">
    <name type="scientific">Roseihalotalea indica</name>
    <dbReference type="NCBI Taxonomy" id="2867963"/>
    <lineage>
        <taxon>Bacteria</taxon>
        <taxon>Pseudomonadati</taxon>
        <taxon>Bacteroidota</taxon>
        <taxon>Cytophagia</taxon>
        <taxon>Cytophagales</taxon>
        <taxon>Catalimonadaceae</taxon>
        <taxon>Roseihalotalea</taxon>
    </lineage>
</organism>
<evidence type="ECO:0000313" key="1">
    <source>
        <dbReference type="EMBL" id="WKN37398.1"/>
    </source>
</evidence>
<name>A0AA49GPZ7_9BACT</name>
<dbReference type="EMBL" id="CP120682">
    <property type="protein sequence ID" value="WKN37398.1"/>
    <property type="molecule type" value="Genomic_DNA"/>
</dbReference>